<name>A0ABU6CSB3_9GAMM</name>
<dbReference type="EMBL" id="JAYMYJ010000016">
    <property type="protein sequence ID" value="MEB4589721.1"/>
    <property type="molecule type" value="Genomic_DNA"/>
</dbReference>
<accession>A0ABU6CSB3</accession>
<evidence type="ECO:0000256" key="1">
    <source>
        <dbReference type="ARBA" id="ARBA00022723"/>
    </source>
</evidence>
<dbReference type="PANTHER" id="PTHR10869">
    <property type="entry name" value="PROLYL 4-HYDROXYLASE ALPHA SUBUNIT"/>
    <property type="match status" value="1"/>
</dbReference>
<evidence type="ECO:0008006" key="5">
    <source>
        <dbReference type="Google" id="ProtNLM"/>
    </source>
</evidence>
<reference evidence="3 4" key="2">
    <citation type="submission" date="2024-01" db="EMBL/GenBank/DDBJ databases">
        <authorList>
            <person name="Xie X."/>
        </authorList>
    </citation>
    <scope>NUCLEOTIDE SEQUENCE [LARGE SCALE GENOMIC DNA]</scope>
    <source>
        <strain evidence="3">SCUT-1</strain>
    </source>
</reference>
<dbReference type="RefSeq" id="WP_324692916.1">
    <property type="nucleotide sequence ID" value="NZ_JAYMYJ010000016.1"/>
</dbReference>
<keyword evidence="4" id="KW-1185">Reference proteome</keyword>
<keyword evidence="2" id="KW-0408">Iron</keyword>
<evidence type="ECO:0000313" key="3">
    <source>
        <dbReference type="EMBL" id="MEB4589721.1"/>
    </source>
</evidence>
<proteinExistence type="predicted"/>
<organism evidence="3 4">
    <name type="scientific">Candidatus Thiothrix phosphatis</name>
    <dbReference type="NCBI Taxonomy" id="3112415"/>
    <lineage>
        <taxon>Bacteria</taxon>
        <taxon>Pseudomonadati</taxon>
        <taxon>Pseudomonadota</taxon>
        <taxon>Gammaproteobacteria</taxon>
        <taxon>Thiotrichales</taxon>
        <taxon>Thiotrichaceae</taxon>
        <taxon>Thiothrix</taxon>
    </lineage>
</organism>
<evidence type="ECO:0000256" key="2">
    <source>
        <dbReference type="ARBA" id="ARBA00023004"/>
    </source>
</evidence>
<protein>
    <recommendedName>
        <fullName evidence="5">Prolyl 4-hydroxylase alpha subunit domain-containing protein</fullName>
    </recommendedName>
</protein>
<dbReference type="PANTHER" id="PTHR10869:SF246">
    <property type="entry name" value="TRANSMEMBRANE PROLYL 4-HYDROXYLASE"/>
    <property type="match status" value="1"/>
</dbReference>
<keyword evidence="1" id="KW-0479">Metal-binding</keyword>
<dbReference type="InterPro" id="IPR045054">
    <property type="entry name" value="P4HA-like"/>
</dbReference>
<reference evidence="4" key="1">
    <citation type="submission" date="2023-07" db="EMBL/GenBank/DDBJ databases">
        <title>The carbon used by Thiothrix.</title>
        <authorList>
            <person name="Chen L."/>
        </authorList>
    </citation>
    <scope>NUCLEOTIDE SEQUENCE [LARGE SCALE GENOMIC DNA]</scope>
</reference>
<comment type="caution">
    <text evidence="3">The sequence shown here is derived from an EMBL/GenBank/DDBJ whole genome shotgun (WGS) entry which is preliminary data.</text>
</comment>
<gene>
    <name evidence="3" type="ORF">VSS37_01890</name>
</gene>
<sequence length="184" mass="21038">MYQTLRENGFAVESIRQMMKDAFPEGIEVSIDSAVDYAALAQLPETGGRPEGWQRFDTPLLQLYSIDNFLSPEECERIIALTEEKLRPSEVTHSNGDNAFRTSMTCDLHNQDDPIVPYIDEKIARTLGVQLPYSEAIQAQHYSVGQEFKAHHDYFAPNMDVYQEFTSQMGQRTWTFAVYLNDVS</sequence>
<evidence type="ECO:0000313" key="4">
    <source>
        <dbReference type="Proteomes" id="UP001308005"/>
    </source>
</evidence>
<dbReference type="Proteomes" id="UP001308005">
    <property type="component" value="Unassembled WGS sequence"/>
</dbReference>
<dbReference type="Gene3D" id="2.60.120.620">
    <property type="entry name" value="q2cbj1_9rhob like domain"/>
    <property type="match status" value="1"/>
</dbReference>